<evidence type="ECO:0000256" key="7">
    <source>
        <dbReference type="ARBA" id="ARBA00023136"/>
    </source>
</evidence>
<evidence type="ECO:0000256" key="1">
    <source>
        <dbReference type="ARBA" id="ARBA00004651"/>
    </source>
</evidence>
<dbReference type="PANTHER" id="PTHR30489">
    <property type="entry name" value="LIPOPROTEIN-RELEASING SYSTEM TRANSMEMBRANE PROTEIN LOLE"/>
    <property type="match status" value="1"/>
</dbReference>
<keyword evidence="5 8" id="KW-0812">Transmembrane</keyword>
<evidence type="ECO:0000256" key="4">
    <source>
        <dbReference type="ARBA" id="ARBA00022475"/>
    </source>
</evidence>
<keyword evidence="7 8" id="KW-0472">Membrane</keyword>
<dbReference type="AlphaFoldDB" id="A0A4P8L544"/>
<feature type="transmembrane region" description="Helical" evidence="8">
    <location>
        <begin position="325"/>
        <end position="352"/>
    </location>
</feature>
<dbReference type="GO" id="GO:0044874">
    <property type="term" value="P:lipoprotein localization to outer membrane"/>
    <property type="evidence" value="ECO:0007669"/>
    <property type="project" value="TreeGrafter"/>
</dbReference>
<reference evidence="11 12" key="1">
    <citation type="submission" date="2019-05" db="EMBL/GenBank/DDBJ databases">
        <title>The Complete Genome Sequence of the n-alkane-degrading Desulfoglaeba alkanexedens ALDC reveals multiple alkylsuccinate synthase gene clusters.</title>
        <authorList>
            <person name="Callaghan A.V."/>
            <person name="Davidova I.A."/>
            <person name="Duncan K.E."/>
            <person name="Morris B."/>
            <person name="McInerney M.J."/>
        </authorList>
    </citation>
    <scope>NUCLEOTIDE SEQUENCE [LARGE SCALE GENOMIC DNA]</scope>
    <source>
        <strain evidence="11 12">ALDC</strain>
    </source>
</reference>
<dbReference type="RefSeq" id="WP_137425303.1">
    <property type="nucleotide sequence ID" value="NZ_CP040098.1"/>
</dbReference>
<dbReference type="InterPro" id="IPR025857">
    <property type="entry name" value="MacB_PCD"/>
</dbReference>
<feature type="transmembrane region" description="Helical" evidence="8">
    <location>
        <begin position="20"/>
        <end position="46"/>
    </location>
</feature>
<protein>
    <submittedName>
        <fullName evidence="11">Lipoprotein-releasing ABC transporter permease subunit</fullName>
    </submittedName>
</protein>
<reference evidence="11 12" key="2">
    <citation type="submission" date="2019-05" db="EMBL/GenBank/DDBJ databases">
        <authorList>
            <person name="Suflita J.M."/>
            <person name="Marks C.R."/>
        </authorList>
    </citation>
    <scope>NUCLEOTIDE SEQUENCE [LARGE SCALE GENOMIC DNA]</scope>
    <source>
        <strain evidence="11 12">ALDC</strain>
    </source>
</reference>
<dbReference type="EMBL" id="CP040098">
    <property type="protein sequence ID" value="QCQ23020.1"/>
    <property type="molecule type" value="Genomic_DNA"/>
</dbReference>
<keyword evidence="11" id="KW-0449">Lipoprotein</keyword>
<dbReference type="PANTHER" id="PTHR30489:SF0">
    <property type="entry name" value="LIPOPROTEIN-RELEASING SYSTEM TRANSMEMBRANE PROTEIN LOLE"/>
    <property type="match status" value="1"/>
</dbReference>
<dbReference type="NCBIfam" id="TIGR02212">
    <property type="entry name" value="lolCE"/>
    <property type="match status" value="1"/>
</dbReference>
<feature type="domain" description="ABC3 transporter permease C-terminal" evidence="9">
    <location>
        <begin position="280"/>
        <end position="406"/>
    </location>
</feature>
<dbReference type="Proteomes" id="UP000298602">
    <property type="component" value="Chromosome"/>
</dbReference>
<dbReference type="GO" id="GO:0042953">
    <property type="term" value="P:lipoprotein transport"/>
    <property type="evidence" value="ECO:0007669"/>
    <property type="project" value="InterPro"/>
</dbReference>
<evidence type="ECO:0000259" key="10">
    <source>
        <dbReference type="Pfam" id="PF12704"/>
    </source>
</evidence>
<evidence type="ECO:0000259" key="9">
    <source>
        <dbReference type="Pfam" id="PF02687"/>
    </source>
</evidence>
<evidence type="ECO:0000313" key="12">
    <source>
        <dbReference type="Proteomes" id="UP000298602"/>
    </source>
</evidence>
<comment type="similarity">
    <text evidence="2">Belongs to the ABC-4 integral membrane protein family. LolC/E subfamily.</text>
</comment>
<dbReference type="OrthoDB" id="9808461at2"/>
<evidence type="ECO:0000256" key="6">
    <source>
        <dbReference type="ARBA" id="ARBA00022989"/>
    </source>
</evidence>
<name>A0A4P8L544_9BACT</name>
<keyword evidence="12" id="KW-1185">Reference proteome</keyword>
<evidence type="ECO:0000313" key="11">
    <source>
        <dbReference type="EMBL" id="QCQ23020.1"/>
    </source>
</evidence>
<sequence>MNFELIVSLRYLLGKRRHAFISLITLISMAGVAVGVTALIVVLAVMNGFQEDLRDRILGVTSHVVIGHFQGNIDDYEAIVKAAEASEGVVAATPFIYTQVMLNSGKNISGAIVRGIDPETSHRVTGIRKNLLEGDLEALKPPSGSTEAEHRAGIVLGVELAKNLGVGTGDYLTVIAPSGRLTPVGRVPKSQMFRVVGLFQSGMYEYDNTLAYVHVESAQQLLGIGDVVSGVEVRVEDIYKAHAVAERLREKLGYPYWVRDWMQMNQNLFSALKLEKVVMFIILTLIVLVAAFNIVSSLIMMVMEKTRDIAILKAMGASTSSIRRIFVLEGLMIGVVGTLFGLAGGFSLCGLLKRYQFIELPRDVYYISTLPVRMEMTDVTLIALAAVAICLGATLYPSGQAAKLNPAEALRYE</sequence>
<accession>A0A4P8L544</accession>
<evidence type="ECO:0000256" key="5">
    <source>
        <dbReference type="ARBA" id="ARBA00022692"/>
    </source>
</evidence>
<dbReference type="InterPro" id="IPR051447">
    <property type="entry name" value="Lipoprotein-release_system"/>
</dbReference>
<gene>
    <name evidence="11" type="ORF">FDQ92_13075</name>
</gene>
<comment type="subcellular location">
    <subcellularLocation>
        <location evidence="1">Cell membrane</location>
        <topology evidence="1">Multi-pass membrane protein</topology>
    </subcellularLocation>
</comment>
<dbReference type="KEGG" id="dax:FDQ92_13075"/>
<feature type="transmembrane region" description="Helical" evidence="8">
    <location>
        <begin position="277"/>
        <end position="303"/>
    </location>
</feature>
<feature type="domain" description="MacB-like periplasmic core" evidence="10">
    <location>
        <begin position="25"/>
        <end position="250"/>
    </location>
</feature>
<keyword evidence="6 8" id="KW-1133">Transmembrane helix</keyword>
<keyword evidence="4" id="KW-1003">Cell membrane</keyword>
<organism evidence="11 12">
    <name type="scientific">Desulfoglaeba alkanexedens ALDC</name>
    <dbReference type="NCBI Taxonomy" id="980445"/>
    <lineage>
        <taxon>Bacteria</taxon>
        <taxon>Pseudomonadati</taxon>
        <taxon>Thermodesulfobacteriota</taxon>
        <taxon>Syntrophobacteria</taxon>
        <taxon>Syntrophobacterales</taxon>
        <taxon>Syntrophobacteraceae</taxon>
        <taxon>Desulfoglaeba</taxon>
    </lineage>
</organism>
<dbReference type="GO" id="GO:0098797">
    <property type="term" value="C:plasma membrane protein complex"/>
    <property type="evidence" value="ECO:0007669"/>
    <property type="project" value="TreeGrafter"/>
</dbReference>
<dbReference type="InterPro" id="IPR011925">
    <property type="entry name" value="LolCE_TM"/>
</dbReference>
<dbReference type="Pfam" id="PF02687">
    <property type="entry name" value="FtsX"/>
    <property type="match status" value="1"/>
</dbReference>
<dbReference type="Pfam" id="PF12704">
    <property type="entry name" value="MacB_PCD"/>
    <property type="match status" value="1"/>
</dbReference>
<dbReference type="InterPro" id="IPR003838">
    <property type="entry name" value="ABC3_permease_C"/>
</dbReference>
<evidence type="ECO:0000256" key="3">
    <source>
        <dbReference type="ARBA" id="ARBA00022448"/>
    </source>
</evidence>
<evidence type="ECO:0000256" key="8">
    <source>
        <dbReference type="SAM" id="Phobius"/>
    </source>
</evidence>
<feature type="transmembrane region" description="Helical" evidence="8">
    <location>
        <begin position="379"/>
        <end position="396"/>
    </location>
</feature>
<proteinExistence type="inferred from homology"/>
<evidence type="ECO:0000256" key="2">
    <source>
        <dbReference type="ARBA" id="ARBA00005236"/>
    </source>
</evidence>
<keyword evidence="3" id="KW-0813">Transport</keyword>